<evidence type="ECO:0000259" key="1">
    <source>
        <dbReference type="Pfam" id="PF09992"/>
    </source>
</evidence>
<dbReference type="InterPro" id="IPR018711">
    <property type="entry name" value="NAGPA"/>
</dbReference>
<feature type="domain" description="Phosphodiester glycosidase" evidence="1">
    <location>
        <begin position="149"/>
        <end position="294"/>
    </location>
</feature>
<accession>A0A366HQ37</accession>
<comment type="caution">
    <text evidence="2">The sequence shown here is derived from an EMBL/GenBank/DDBJ whole genome shotgun (WGS) entry which is preliminary data.</text>
</comment>
<dbReference type="Pfam" id="PF09992">
    <property type="entry name" value="NAGPA"/>
    <property type="match status" value="1"/>
</dbReference>
<evidence type="ECO:0000313" key="3">
    <source>
        <dbReference type="Proteomes" id="UP000253426"/>
    </source>
</evidence>
<keyword evidence="3" id="KW-1185">Reference proteome</keyword>
<dbReference type="EMBL" id="QNRR01000002">
    <property type="protein sequence ID" value="RBP45762.1"/>
    <property type="molecule type" value="Genomic_DNA"/>
</dbReference>
<name>A0A366HQ37_9BACT</name>
<proteinExistence type="predicted"/>
<gene>
    <name evidence="2" type="ORF">DES53_102144</name>
</gene>
<evidence type="ECO:0000313" key="2">
    <source>
        <dbReference type="EMBL" id="RBP45762.1"/>
    </source>
</evidence>
<dbReference type="AlphaFoldDB" id="A0A366HQ37"/>
<dbReference type="Proteomes" id="UP000253426">
    <property type="component" value="Unassembled WGS sequence"/>
</dbReference>
<reference evidence="2 3" key="1">
    <citation type="submission" date="2018-06" db="EMBL/GenBank/DDBJ databases">
        <title>Genomic Encyclopedia of Type Strains, Phase IV (KMG-IV): sequencing the most valuable type-strain genomes for metagenomic binning, comparative biology and taxonomic classification.</title>
        <authorList>
            <person name="Goeker M."/>
        </authorList>
    </citation>
    <scope>NUCLEOTIDE SEQUENCE [LARGE SCALE GENOMIC DNA]</scope>
    <source>
        <strain evidence="2 3">DSM 25532</strain>
    </source>
</reference>
<sequence>MREVAPKRRRSFAWLLKPLVLLLLATALVVLVLDHVFNLQSNATFLAFRASTKPLEVKTHAGDWKPVTELSIAELDRALTKRVETPGAVWKSLTVRRQAETSTQNLAQAFLSAKVSVIELSPQHYTFATSFKDKFALTTAKEQLETEDATFAITANFREPNGKPLGLVVHEGREVNRTFPAWTGYFFVKSGKPYFGPKSLFEETPGTLEEASQGYPSVMKNHTVFSYVDLAPTKHFDGNKITYRSLAGMRRDGTLVFIVSGDGGAMNVTEVASLAQKLNVQHATMLDGGRALQYSLRLAGQTHHFTAFNTTMDFDSPTFDAERSPIFLVAKPRTAP</sequence>
<protein>
    <submittedName>
        <fullName evidence="2">Uncharacterized protein YigE (DUF2233 family)</fullName>
    </submittedName>
</protein>
<organism evidence="2 3">
    <name type="scientific">Roseimicrobium gellanilyticum</name>
    <dbReference type="NCBI Taxonomy" id="748857"/>
    <lineage>
        <taxon>Bacteria</taxon>
        <taxon>Pseudomonadati</taxon>
        <taxon>Verrucomicrobiota</taxon>
        <taxon>Verrucomicrobiia</taxon>
        <taxon>Verrucomicrobiales</taxon>
        <taxon>Verrucomicrobiaceae</taxon>
        <taxon>Roseimicrobium</taxon>
    </lineage>
</organism>
<dbReference type="OrthoDB" id="181977at2"/>